<evidence type="ECO:0000259" key="1">
    <source>
        <dbReference type="PROSITE" id="PS51186"/>
    </source>
</evidence>
<dbReference type="RefSeq" id="WP_331209782.1">
    <property type="nucleotide sequence ID" value="NZ_JAZGQL010000017.1"/>
</dbReference>
<comment type="caution">
    <text evidence="2">The sequence shown here is derived from an EMBL/GenBank/DDBJ whole genome shotgun (WGS) entry which is preliminary data.</text>
</comment>
<organism evidence="2 3">
    <name type="scientific">Plantactinospora veratri</name>
    <dbReference type="NCBI Taxonomy" id="1436122"/>
    <lineage>
        <taxon>Bacteria</taxon>
        <taxon>Bacillati</taxon>
        <taxon>Actinomycetota</taxon>
        <taxon>Actinomycetes</taxon>
        <taxon>Micromonosporales</taxon>
        <taxon>Micromonosporaceae</taxon>
        <taxon>Plantactinospora</taxon>
    </lineage>
</organism>
<keyword evidence="2" id="KW-0808">Transferase</keyword>
<dbReference type="Proteomes" id="UP001339911">
    <property type="component" value="Unassembled WGS sequence"/>
</dbReference>
<dbReference type="Gene3D" id="3.40.630.30">
    <property type="match status" value="1"/>
</dbReference>
<evidence type="ECO:0000313" key="2">
    <source>
        <dbReference type="EMBL" id="MEE6309525.1"/>
    </source>
</evidence>
<dbReference type="PROSITE" id="PS51186">
    <property type="entry name" value="GNAT"/>
    <property type="match status" value="1"/>
</dbReference>
<protein>
    <submittedName>
        <fullName evidence="2">GNAT family N-acetyltransferase</fullName>
        <ecNumber evidence="2">2.3.1.-</ecNumber>
    </submittedName>
</protein>
<dbReference type="Pfam" id="PF13527">
    <property type="entry name" value="Acetyltransf_9"/>
    <property type="match status" value="1"/>
</dbReference>
<dbReference type="InterPro" id="IPR000182">
    <property type="entry name" value="GNAT_dom"/>
</dbReference>
<dbReference type="GO" id="GO:0016746">
    <property type="term" value="F:acyltransferase activity"/>
    <property type="evidence" value="ECO:0007669"/>
    <property type="project" value="UniProtKB-KW"/>
</dbReference>
<dbReference type="SUPFAM" id="SSF55729">
    <property type="entry name" value="Acyl-CoA N-acyltransferases (Nat)"/>
    <property type="match status" value="1"/>
</dbReference>
<evidence type="ECO:0000313" key="3">
    <source>
        <dbReference type="Proteomes" id="UP001339911"/>
    </source>
</evidence>
<feature type="domain" description="N-acetyltransferase" evidence="1">
    <location>
        <begin position="8"/>
        <end position="168"/>
    </location>
</feature>
<name>A0ABU7SHY0_9ACTN</name>
<dbReference type="InterPro" id="IPR016181">
    <property type="entry name" value="Acyl_CoA_acyltransferase"/>
</dbReference>
<proteinExistence type="predicted"/>
<sequence>MTREDGPYLIRPGRARDAIELARLHAAVQLQAVTGGQPHPGIAAWVEDLLDGGHPSVVPDDFLVAEDQATGRPVASLVGLRQDWSLAGVRLPVAQIELVGTAPEHRGNRLTERLFAALHQRYAADGVPVQMIEGIPYFYRRLGYDYALANDGAPGVPAAALPISEEDRSDASSGGLTVRPATVADADDLAGIDRRLADGDALGNALVCPRNAAVWRYEIAGRRPADLARRVVAVLMHGADVPGYLVHGARLSAAGELMVFAAACGRPADWSRAAAAMHAYLGHVGRQYEAAAGLPFAAVRPVLDPDHPLARLGPPGVPRRPRGWYVRTGDPVDLIARLQPLLRARWRAADLRWPEPALTIDMYGRAAQLRFTDGELTAVTAIRGAVSPTTDPGTHAAIPPGALLQLALGHRTLPEVLDTWPDCLLRDRRTEHFLSTAFPRLPVRVWPRN</sequence>
<reference evidence="2 3" key="1">
    <citation type="submission" date="2024-01" db="EMBL/GenBank/DDBJ databases">
        <title>Genome insights into Plantactinospora veratri sp. nov.</title>
        <authorList>
            <person name="Wang L."/>
        </authorList>
    </citation>
    <scope>NUCLEOTIDE SEQUENCE [LARGE SCALE GENOMIC DNA]</scope>
    <source>
        <strain evidence="2 3">NEAU-FHS4</strain>
    </source>
</reference>
<gene>
    <name evidence="2" type="ORF">V1634_22075</name>
</gene>
<keyword evidence="3" id="KW-1185">Reference proteome</keyword>
<keyword evidence="2" id="KW-0012">Acyltransferase</keyword>
<dbReference type="EMBL" id="JAZGQL010000017">
    <property type="protein sequence ID" value="MEE6309525.1"/>
    <property type="molecule type" value="Genomic_DNA"/>
</dbReference>
<dbReference type="EC" id="2.3.1.-" evidence="2"/>
<accession>A0ABU7SHY0</accession>